<reference evidence="2" key="1">
    <citation type="submission" date="2020-10" db="EMBL/GenBank/DDBJ databases">
        <title>Sequencing the genomes of 1000 actinobacteria strains.</title>
        <authorList>
            <person name="Klenk H.-P."/>
        </authorList>
    </citation>
    <scope>NUCLEOTIDE SEQUENCE</scope>
    <source>
        <strain evidence="2">DSM 45354</strain>
    </source>
</reference>
<feature type="compositionally biased region" description="Basic and acidic residues" evidence="1">
    <location>
        <begin position="24"/>
        <end position="33"/>
    </location>
</feature>
<dbReference type="EMBL" id="JADBEM010000001">
    <property type="protein sequence ID" value="MBE1604871.1"/>
    <property type="molecule type" value="Genomic_DNA"/>
</dbReference>
<organism evidence="2 3">
    <name type="scientific">Actinopolymorpha pittospori</name>
    <dbReference type="NCBI Taxonomy" id="648752"/>
    <lineage>
        <taxon>Bacteria</taxon>
        <taxon>Bacillati</taxon>
        <taxon>Actinomycetota</taxon>
        <taxon>Actinomycetes</taxon>
        <taxon>Propionibacteriales</taxon>
        <taxon>Actinopolymorphaceae</taxon>
        <taxon>Actinopolymorpha</taxon>
    </lineage>
</organism>
<name>A0A927MR81_9ACTN</name>
<dbReference type="AlphaFoldDB" id="A0A927MR81"/>
<comment type="caution">
    <text evidence="2">The sequence shown here is derived from an EMBL/GenBank/DDBJ whole genome shotgun (WGS) entry which is preliminary data.</text>
</comment>
<evidence type="ECO:0000256" key="1">
    <source>
        <dbReference type="SAM" id="MobiDB-lite"/>
    </source>
</evidence>
<evidence type="ECO:0000313" key="3">
    <source>
        <dbReference type="Proteomes" id="UP000638648"/>
    </source>
</evidence>
<dbReference type="RefSeq" id="WP_192749308.1">
    <property type="nucleotide sequence ID" value="NZ_BAABJL010000002.1"/>
</dbReference>
<keyword evidence="3" id="KW-1185">Reference proteome</keyword>
<dbReference type="Proteomes" id="UP000638648">
    <property type="component" value="Unassembled WGS sequence"/>
</dbReference>
<accession>A0A927MR81</accession>
<proteinExistence type="predicted"/>
<feature type="region of interest" description="Disordered" evidence="1">
    <location>
        <begin position="24"/>
        <end position="55"/>
    </location>
</feature>
<sequence length="55" mass="6347">MNIDYTQRVQRLARIRLRAEVARRRAERLRSSEEPPGGRSTGPRRRGADATEPTE</sequence>
<gene>
    <name evidence="2" type="ORF">HEB94_001719</name>
</gene>
<evidence type="ECO:0000313" key="2">
    <source>
        <dbReference type="EMBL" id="MBE1604871.1"/>
    </source>
</evidence>
<protein>
    <submittedName>
        <fullName evidence="2">Uncharacterized protein</fullName>
    </submittedName>
</protein>